<name>A0A845HXA7_9BURK</name>
<evidence type="ECO:0000313" key="8">
    <source>
        <dbReference type="EMBL" id="MYN45633.1"/>
    </source>
</evidence>
<organism evidence="8 9">
    <name type="scientific">Duganella fentianensis</name>
    <dbReference type="NCBI Taxonomy" id="2692177"/>
    <lineage>
        <taxon>Bacteria</taxon>
        <taxon>Pseudomonadati</taxon>
        <taxon>Pseudomonadota</taxon>
        <taxon>Betaproteobacteria</taxon>
        <taxon>Burkholderiales</taxon>
        <taxon>Oxalobacteraceae</taxon>
        <taxon>Telluria group</taxon>
        <taxon>Duganella</taxon>
    </lineage>
</organism>
<dbReference type="GO" id="GO:0016301">
    <property type="term" value="F:kinase activity"/>
    <property type="evidence" value="ECO:0007669"/>
    <property type="project" value="UniProtKB-KW"/>
</dbReference>
<dbReference type="Proteomes" id="UP000444316">
    <property type="component" value="Unassembled WGS sequence"/>
</dbReference>
<dbReference type="AlphaFoldDB" id="A0A845HXA7"/>
<dbReference type="GO" id="GO:0005886">
    <property type="term" value="C:plasma membrane"/>
    <property type="evidence" value="ECO:0007669"/>
    <property type="project" value="UniProtKB-SubCell"/>
</dbReference>
<evidence type="ECO:0000256" key="4">
    <source>
        <dbReference type="ARBA" id="ARBA00022989"/>
    </source>
</evidence>
<dbReference type="EMBL" id="WWCL01000002">
    <property type="protein sequence ID" value="MYN45633.1"/>
    <property type="molecule type" value="Genomic_DNA"/>
</dbReference>
<evidence type="ECO:0000313" key="9">
    <source>
        <dbReference type="Proteomes" id="UP000444316"/>
    </source>
</evidence>
<protein>
    <submittedName>
        <fullName evidence="8">Histidine kinase</fullName>
    </submittedName>
</protein>
<gene>
    <name evidence="8" type="ORF">GTP23_11295</name>
</gene>
<keyword evidence="9" id="KW-1185">Reference proteome</keyword>
<keyword evidence="2" id="KW-1003">Cell membrane</keyword>
<keyword evidence="5" id="KW-0472">Membrane</keyword>
<dbReference type="Gene3D" id="3.30.450.20">
    <property type="entry name" value="PAS domain"/>
    <property type="match status" value="1"/>
</dbReference>
<evidence type="ECO:0000256" key="3">
    <source>
        <dbReference type="ARBA" id="ARBA00022692"/>
    </source>
</evidence>
<feature type="signal peptide" evidence="6">
    <location>
        <begin position="1"/>
        <end position="25"/>
    </location>
</feature>
<sequence length="157" mass="17040">MKMFAKMLTSLLLIVGLGWTVPAAAQAQAARGTADDAVAMVKRAAAYLNKNGKDKAVAAFNDPAGEFVAGDLYVIMLDEKGVALAHGQNPRMVNKNLMEIMAGDVYPIKEMIKVGNSSAGYGWVKYQWPNSISKKMEAKSTYVERVGEYYLGVGVYH</sequence>
<evidence type="ECO:0000256" key="2">
    <source>
        <dbReference type="ARBA" id="ARBA00022475"/>
    </source>
</evidence>
<keyword evidence="8" id="KW-0808">Transferase</keyword>
<keyword evidence="6" id="KW-0732">Signal</keyword>
<evidence type="ECO:0000256" key="5">
    <source>
        <dbReference type="ARBA" id="ARBA00023136"/>
    </source>
</evidence>
<keyword evidence="3" id="KW-0812">Transmembrane</keyword>
<proteinExistence type="predicted"/>
<accession>A0A845HXA7</accession>
<evidence type="ECO:0000259" key="7">
    <source>
        <dbReference type="Pfam" id="PF17200"/>
    </source>
</evidence>
<keyword evidence="8" id="KW-0418">Kinase</keyword>
<comment type="subcellular location">
    <subcellularLocation>
        <location evidence="1">Cell membrane</location>
        <topology evidence="1">Multi-pass membrane protein</topology>
    </subcellularLocation>
</comment>
<reference evidence="8" key="1">
    <citation type="submission" date="2019-12" db="EMBL/GenBank/DDBJ databases">
        <title>Novel species isolated from a subtropical stream in China.</title>
        <authorList>
            <person name="Lu H."/>
        </authorList>
    </citation>
    <scope>NUCLEOTIDE SEQUENCE [LARGE SCALE GENOMIC DNA]</scope>
    <source>
        <strain evidence="8">FT93W</strain>
    </source>
</reference>
<comment type="caution">
    <text evidence="8">The sequence shown here is derived from an EMBL/GenBank/DDBJ whole genome shotgun (WGS) entry which is preliminary data.</text>
</comment>
<feature type="domain" description="Single Cache" evidence="7">
    <location>
        <begin position="46"/>
        <end position="156"/>
    </location>
</feature>
<dbReference type="Pfam" id="PF17200">
    <property type="entry name" value="sCache_2"/>
    <property type="match status" value="1"/>
</dbReference>
<dbReference type="InterPro" id="IPR033480">
    <property type="entry name" value="sCache_2"/>
</dbReference>
<feature type="chain" id="PRO_5032897165" evidence="6">
    <location>
        <begin position="26"/>
        <end position="157"/>
    </location>
</feature>
<keyword evidence="4" id="KW-1133">Transmembrane helix</keyword>
<evidence type="ECO:0000256" key="6">
    <source>
        <dbReference type="SAM" id="SignalP"/>
    </source>
</evidence>
<dbReference type="RefSeq" id="WP_161035212.1">
    <property type="nucleotide sequence ID" value="NZ_WWCL01000002.1"/>
</dbReference>
<evidence type="ECO:0000256" key="1">
    <source>
        <dbReference type="ARBA" id="ARBA00004651"/>
    </source>
</evidence>